<accession>A0A1F6LHH7</accession>
<dbReference type="Pfam" id="PF00293">
    <property type="entry name" value="NUDIX"/>
    <property type="match status" value="1"/>
</dbReference>
<dbReference type="Proteomes" id="UP000177067">
    <property type="component" value="Unassembled WGS sequence"/>
</dbReference>
<dbReference type="EMBL" id="MFPS01000009">
    <property type="protein sequence ID" value="OGH58733.1"/>
    <property type="molecule type" value="Genomic_DNA"/>
</dbReference>
<name>A0A1F6LHH7_9BACT</name>
<evidence type="ECO:0000259" key="1">
    <source>
        <dbReference type="Pfam" id="PF00293"/>
    </source>
</evidence>
<gene>
    <name evidence="2" type="ORF">A2725_03490</name>
</gene>
<feature type="domain" description="Nudix hydrolase" evidence="1">
    <location>
        <begin position="46"/>
        <end position="148"/>
    </location>
</feature>
<proteinExistence type="predicted"/>
<dbReference type="AlphaFoldDB" id="A0A1F6LHH7"/>
<dbReference type="InterPro" id="IPR015797">
    <property type="entry name" value="NUDIX_hydrolase-like_dom_sf"/>
</dbReference>
<sequence>MSIIELNDGVYIEGLEVRKEMRGGYMSDEVYQEVVDNTIIVCTDTIIVNINRKTIYLAKRIIRPMRGLWWIGGRRKKGETPKQGMHRNFKRETDLDLTVDRFNFVTMTEYLWPDREQSPQENGSHNLCHQFVVELNDVELQKARENLSSEEYDHEFGLKEFNYTQLLDIEELHPVILEVYNKIFP</sequence>
<protein>
    <recommendedName>
        <fullName evidence="1">Nudix hydrolase domain-containing protein</fullName>
    </recommendedName>
</protein>
<dbReference type="InterPro" id="IPR000086">
    <property type="entry name" value="NUDIX_hydrolase_dom"/>
</dbReference>
<dbReference type="Gene3D" id="3.90.79.10">
    <property type="entry name" value="Nucleoside Triphosphate Pyrophosphohydrolase"/>
    <property type="match status" value="1"/>
</dbReference>
<comment type="caution">
    <text evidence="2">The sequence shown here is derived from an EMBL/GenBank/DDBJ whole genome shotgun (WGS) entry which is preliminary data.</text>
</comment>
<evidence type="ECO:0000313" key="2">
    <source>
        <dbReference type="EMBL" id="OGH58733.1"/>
    </source>
</evidence>
<reference evidence="2 3" key="1">
    <citation type="journal article" date="2016" name="Nat. Commun.">
        <title>Thousands of microbial genomes shed light on interconnected biogeochemical processes in an aquifer system.</title>
        <authorList>
            <person name="Anantharaman K."/>
            <person name="Brown C.T."/>
            <person name="Hug L.A."/>
            <person name="Sharon I."/>
            <person name="Castelle C.J."/>
            <person name="Probst A.J."/>
            <person name="Thomas B.C."/>
            <person name="Singh A."/>
            <person name="Wilkins M.J."/>
            <person name="Karaoz U."/>
            <person name="Brodie E.L."/>
            <person name="Williams K.H."/>
            <person name="Hubbard S.S."/>
            <person name="Banfield J.F."/>
        </authorList>
    </citation>
    <scope>NUCLEOTIDE SEQUENCE [LARGE SCALE GENOMIC DNA]</scope>
</reference>
<evidence type="ECO:0000313" key="3">
    <source>
        <dbReference type="Proteomes" id="UP000177067"/>
    </source>
</evidence>
<organism evidence="2 3">
    <name type="scientific">Candidatus Magasanikbacteria bacterium RIFCSPHIGHO2_01_FULL_33_34</name>
    <dbReference type="NCBI Taxonomy" id="1798671"/>
    <lineage>
        <taxon>Bacteria</taxon>
        <taxon>Candidatus Magasanikiibacteriota</taxon>
    </lineage>
</organism>
<dbReference type="SUPFAM" id="SSF55811">
    <property type="entry name" value="Nudix"/>
    <property type="match status" value="1"/>
</dbReference>